<dbReference type="OrthoDB" id="5006988at2759"/>
<sequence>MLFPIALLVTSLTLASAFRVPEGQAAGVYRAYYDAEGKGTATVIALGEPEIGTPD</sequence>
<feature type="chain" id="PRO_5009385495" evidence="1">
    <location>
        <begin position="18"/>
        <end position="55"/>
    </location>
</feature>
<organism evidence="3 4">
    <name type="scientific">Magnaporthiopsis poae (strain ATCC 64411 / 73-15)</name>
    <name type="common">Kentucky bluegrass fungus</name>
    <name type="synonym">Magnaporthe poae</name>
    <dbReference type="NCBI Taxonomy" id="644358"/>
    <lineage>
        <taxon>Eukaryota</taxon>
        <taxon>Fungi</taxon>
        <taxon>Dikarya</taxon>
        <taxon>Ascomycota</taxon>
        <taxon>Pezizomycotina</taxon>
        <taxon>Sordariomycetes</taxon>
        <taxon>Sordariomycetidae</taxon>
        <taxon>Magnaporthales</taxon>
        <taxon>Magnaporthaceae</taxon>
        <taxon>Magnaporthiopsis</taxon>
    </lineage>
</organism>
<protein>
    <submittedName>
        <fullName evidence="2 3">Uncharacterized protein</fullName>
    </submittedName>
</protein>
<keyword evidence="1" id="KW-0732">Signal</keyword>
<reference evidence="4" key="1">
    <citation type="submission" date="2010-05" db="EMBL/GenBank/DDBJ databases">
        <title>The genome sequence of Magnaporthe poae strain ATCC 64411.</title>
        <authorList>
            <person name="Ma L.-J."/>
            <person name="Dead R."/>
            <person name="Young S."/>
            <person name="Zeng Q."/>
            <person name="Koehrsen M."/>
            <person name="Alvarado L."/>
            <person name="Berlin A."/>
            <person name="Chapman S.B."/>
            <person name="Chen Z."/>
            <person name="Freedman E."/>
            <person name="Gellesch M."/>
            <person name="Goldberg J."/>
            <person name="Griggs A."/>
            <person name="Gujja S."/>
            <person name="Heilman E.R."/>
            <person name="Heiman D."/>
            <person name="Hepburn T."/>
            <person name="Howarth C."/>
            <person name="Jen D."/>
            <person name="Larson L."/>
            <person name="Mehta T."/>
            <person name="Neiman D."/>
            <person name="Pearson M."/>
            <person name="Roberts A."/>
            <person name="Saif S."/>
            <person name="Shea T."/>
            <person name="Shenoy N."/>
            <person name="Sisk P."/>
            <person name="Stolte C."/>
            <person name="Sykes S."/>
            <person name="Walk T."/>
            <person name="White J."/>
            <person name="Yandava C."/>
            <person name="Haas B."/>
            <person name="Nusbaum C."/>
            <person name="Birren B."/>
        </authorList>
    </citation>
    <scope>NUCLEOTIDE SEQUENCE [LARGE SCALE GENOMIC DNA]</scope>
    <source>
        <strain evidence="4">ATCC 64411 / 73-15</strain>
    </source>
</reference>
<dbReference type="EMBL" id="GL876969">
    <property type="protein sequence ID" value="KLU85948.1"/>
    <property type="molecule type" value="Genomic_DNA"/>
</dbReference>
<dbReference type="EMBL" id="ADBL01001162">
    <property type="status" value="NOT_ANNOTATED_CDS"/>
    <property type="molecule type" value="Genomic_DNA"/>
</dbReference>
<gene>
    <name evidence="2" type="ORF">MAPG_04967</name>
</gene>
<reference evidence="2" key="3">
    <citation type="submission" date="2011-03" db="EMBL/GenBank/DDBJ databases">
        <title>Annotation of Magnaporthe poae ATCC 64411.</title>
        <authorList>
            <person name="Ma L.-J."/>
            <person name="Dead R."/>
            <person name="Young S.K."/>
            <person name="Zeng Q."/>
            <person name="Gargeya S."/>
            <person name="Fitzgerald M."/>
            <person name="Haas B."/>
            <person name="Abouelleil A."/>
            <person name="Alvarado L."/>
            <person name="Arachchi H.M."/>
            <person name="Berlin A."/>
            <person name="Brown A."/>
            <person name="Chapman S.B."/>
            <person name="Chen Z."/>
            <person name="Dunbar C."/>
            <person name="Freedman E."/>
            <person name="Gearin G."/>
            <person name="Gellesch M."/>
            <person name="Goldberg J."/>
            <person name="Griggs A."/>
            <person name="Gujja S."/>
            <person name="Heiman D."/>
            <person name="Howarth C."/>
            <person name="Larson L."/>
            <person name="Lui A."/>
            <person name="MacDonald P.J.P."/>
            <person name="Mehta T."/>
            <person name="Montmayeur A."/>
            <person name="Murphy C."/>
            <person name="Neiman D."/>
            <person name="Pearson M."/>
            <person name="Priest M."/>
            <person name="Roberts A."/>
            <person name="Saif S."/>
            <person name="Shea T."/>
            <person name="Shenoy N."/>
            <person name="Sisk P."/>
            <person name="Stolte C."/>
            <person name="Sykes S."/>
            <person name="Yandava C."/>
            <person name="Wortman J."/>
            <person name="Nusbaum C."/>
            <person name="Birren B."/>
        </authorList>
    </citation>
    <scope>NUCLEOTIDE SEQUENCE</scope>
    <source>
        <strain evidence="2">ATCC 64411</strain>
    </source>
</reference>
<feature type="signal peptide" evidence="1">
    <location>
        <begin position="1"/>
        <end position="17"/>
    </location>
</feature>
<proteinExistence type="predicted"/>
<keyword evidence="4" id="KW-1185">Reference proteome</keyword>
<dbReference type="EnsemblFungi" id="MAPG_04967T0">
    <property type="protein sequence ID" value="MAPG_04967T0"/>
    <property type="gene ID" value="MAPG_04967"/>
</dbReference>
<reference evidence="3" key="5">
    <citation type="submission" date="2015-06" db="UniProtKB">
        <authorList>
            <consortium name="EnsemblFungi"/>
        </authorList>
    </citation>
    <scope>IDENTIFICATION</scope>
    <source>
        <strain evidence="3">ATCC 64411</strain>
    </source>
</reference>
<evidence type="ECO:0000313" key="2">
    <source>
        <dbReference type="EMBL" id="KLU85948.1"/>
    </source>
</evidence>
<evidence type="ECO:0000313" key="3">
    <source>
        <dbReference type="EnsemblFungi" id="MAPG_04967T0"/>
    </source>
</evidence>
<dbReference type="Proteomes" id="UP000011715">
    <property type="component" value="Unassembled WGS sequence"/>
</dbReference>
<evidence type="ECO:0000256" key="1">
    <source>
        <dbReference type="SAM" id="SignalP"/>
    </source>
</evidence>
<reference evidence="2" key="2">
    <citation type="submission" date="2010-05" db="EMBL/GenBank/DDBJ databases">
        <title>The Genome Sequence of Magnaporthe poae strain ATCC 64411.</title>
        <authorList>
            <consortium name="The Broad Institute Genome Sequencing Platform"/>
            <consortium name="Broad Institute Genome Sequencing Center for Infectious Disease"/>
            <person name="Ma L.-J."/>
            <person name="Dead R."/>
            <person name="Young S."/>
            <person name="Zeng Q."/>
            <person name="Koehrsen M."/>
            <person name="Alvarado L."/>
            <person name="Berlin A."/>
            <person name="Chapman S.B."/>
            <person name="Chen Z."/>
            <person name="Freedman E."/>
            <person name="Gellesch M."/>
            <person name="Goldberg J."/>
            <person name="Griggs A."/>
            <person name="Gujja S."/>
            <person name="Heilman E.R."/>
            <person name="Heiman D."/>
            <person name="Hepburn T."/>
            <person name="Howarth C."/>
            <person name="Jen D."/>
            <person name="Larson L."/>
            <person name="Mehta T."/>
            <person name="Neiman D."/>
            <person name="Pearson M."/>
            <person name="Roberts A."/>
            <person name="Saif S."/>
            <person name="Shea T."/>
            <person name="Shenoy N."/>
            <person name="Sisk P."/>
            <person name="Stolte C."/>
            <person name="Sykes S."/>
            <person name="Walk T."/>
            <person name="White J."/>
            <person name="Yandava C."/>
            <person name="Haas B."/>
            <person name="Nusbaum C."/>
            <person name="Birren B."/>
        </authorList>
    </citation>
    <scope>NUCLEOTIDE SEQUENCE</scope>
    <source>
        <strain evidence="2">ATCC 64411</strain>
    </source>
</reference>
<name>A0A0C4DY57_MAGP6</name>
<dbReference type="AlphaFoldDB" id="A0A0C4DY57"/>
<evidence type="ECO:0000313" key="4">
    <source>
        <dbReference type="Proteomes" id="UP000011715"/>
    </source>
</evidence>
<accession>A0A0C4DY57</accession>
<dbReference type="VEuPathDB" id="FungiDB:MAPG_04967"/>
<reference evidence="3" key="4">
    <citation type="journal article" date="2015" name="G3 (Bethesda)">
        <title>Genome sequences of three phytopathogenic species of the Magnaporthaceae family of fungi.</title>
        <authorList>
            <person name="Okagaki L.H."/>
            <person name="Nunes C.C."/>
            <person name="Sailsbery J."/>
            <person name="Clay B."/>
            <person name="Brown D."/>
            <person name="John T."/>
            <person name="Oh Y."/>
            <person name="Young N."/>
            <person name="Fitzgerald M."/>
            <person name="Haas B.J."/>
            <person name="Zeng Q."/>
            <person name="Young S."/>
            <person name="Adiconis X."/>
            <person name="Fan L."/>
            <person name="Levin J.Z."/>
            <person name="Mitchell T.K."/>
            <person name="Okubara P.A."/>
            <person name="Farman M.L."/>
            <person name="Kohn L.M."/>
            <person name="Birren B."/>
            <person name="Ma L.-J."/>
            <person name="Dean R.A."/>
        </authorList>
    </citation>
    <scope>NUCLEOTIDE SEQUENCE</scope>
    <source>
        <strain evidence="3">ATCC 64411 / 73-15</strain>
    </source>
</reference>